<evidence type="ECO:0000256" key="3">
    <source>
        <dbReference type="ARBA" id="ARBA00022448"/>
    </source>
</evidence>
<evidence type="ECO:0000313" key="7">
    <source>
        <dbReference type="Proteomes" id="UP000799757"/>
    </source>
</evidence>
<dbReference type="AlphaFoldDB" id="A0A6A6WXB7"/>
<dbReference type="InterPro" id="IPR011989">
    <property type="entry name" value="ARM-like"/>
</dbReference>
<dbReference type="GO" id="GO:0006606">
    <property type="term" value="P:protein import into nucleus"/>
    <property type="evidence" value="ECO:0007669"/>
    <property type="project" value="TreeGrafter"/>
</dbReference>
<gene>
    <name evidence="6" type="ORF">K505DRAFT_255178</name>
</gene>
<dbReference type="InterPro" id="IPR057942">
    <property type="entry name" value="TPR_TNPO3_IPO13_3rd"/>
</dbReference>
<evidence type="ECO:0000256" key="2">
    <source>
        <dbReference type="ARBA" id="ARBA00007991"/>
    </source>
</evidence>
<dbReference type="Pfam" id="PF24140">
    <property type="entry name" value="TPR_TNPO3_IPO13_3rd"/>
    <property type="match status" value="1"/>
</dbReference>
<proteinExistence type="inferred from homology"/>
<evidence type="ECO:0000256" key="1">
    <source>
        <dbReference type="ARBA" id="ARBA00004123"/>
    </source>
</evidence>
<dbReference type="InterPro" id="IPR051345">
    <property type="entry name" value="Importin_beta-like_NTR"/>
</dbReference>
<evidence type="ECO:0000256" key="4">
    <source>
        <dbReference type="ARBA" id="ARBA00022927"/>
    </source>
</evidence>
<keyword evidence="4" id="KW-0653">Protein transport</keyword>
<dbReference type="GO" id="GO:0005634">
    <property type="term" value="C:nucleus"/>
    <property type="evidence" value="ECO:0007669"/>
    <property type="project" value="UniProtKB-SubCell"/>
</dbReference>
<dbReference type="Proteomes" id="UP000799757">
    <property type="component" value="Unassembled WGS sequence"/>
</dbReference>
<dbReference type="Gene3D" id="1.25.10.10">
    <property type="entry name" value="Leucine-rich Repeat Variant"/>
    <property type="match status" value="1"/>
</dbReference>
<reference evidence="6" key="1">
    <citation type="journal article" date="2020" name="Stud. Mycol.">
        <title>101 Dothideomycetes genomes: a test case for predicting lifestyles and emergence of pathogens.</title>
        <authorList>
            <person name="Haridas S."/>
            <person name="Albert R."/>
            <person name="Binder M."/>
            <person name="Bloem J."/>
            <person name="Labutti K."/>
            <person name="Salamov A."/>
            <person name="Andreopoulos B."/>
            <person name="Baker S."/>
            <person name="Barry K."/>
            <person name="Bills G."/>
            <person name="Bluhm B."/>
            <person name="Cannon C."/>
            <person name="Castanera R."/>
            <person name="Culley D."/>
            <person name="Daum C."/>
            <person name="Ezra D."/>
            <person name="Gonzalez J."/>
            <person name="Henrissat B."/>
            <person name="Kuo A."/>
            <person name="Liang C."/>
            <person name="Lipzen A."/>
            <person name="Lutzoni F."/>
            <person name="Magnuson J."/>
            <person name="Mondo S."/>
            <person name="Nolan M."/>
            <person name="Ohm R."/>
            <person name="Pangilinan J."/>
            <person name="Park H.-J."/>
            <person name="Ramirez L."/>
            <person name="Alfaro M."/>
            <person name="Sun H."/>
            <person name="Tritt A."/>
            <person name="Yoshinaga Y."/>
            <person name="Zwiers L.-H."/>
            <person name="Turgeon B."/>
            <person name="Goodwin S."/>
            <person name="Spatafora J."/>
            <person name="Crous P."/>
            <person name="Grigoriev I."/>
        </authorList>
    </citation>
    <scope>NUCLEOTIDE SEQUENCE</scope>
    <source>
        <strain evidence="6">CBS 109.77</strain>
    </source>
</reference>
<dbReference type="SUPFAM" id="SSF48371">
    <property type="entry name" value="ARM repeat"/>
    <property type="match status" value="1"/>
</dbReference>
<sequence length="1025" mass="115195">MANNLAQPPQALPIGLEQIEGLVKSLYDPGHAKKIPETEATLRVLQRSPQGWEIGDALLHSSDENVRFFGALTFTVKLNADSASLNEHDAQQILYKLIQHLISHPSSSVSTRKLCSTLALYCSKPVSTWNQCLRSLAVSFAQRQPILDNALDEYASIWDILPILTDEQLHVLLEFAMSMADEMKKLSNVPDRTPHARMIANVESMEVLLQVSFGRGIEYLSTPIKDPRYDRLLQLGEKLCVASLKCFIGWIFYAQSEFREVPDKLRYLRSVTELALTCLEYHVDDAMELVAEVLENFPKFFQPKQQEMLWSAITSQWGLDILKNLDAETVSLARIIVAHGQILLESRVLFTEPDNTHHQQVLSFLHGLLKYPDSVGVDDEVAPVVLDFWSGYATTITEEYLNFLEEDTKPPWLEKATANVFLAISELLQKIIYPPPIVTKTWEEESKRTFKVFRVDVRDIIQEAYEVLRDAMLDQFIDFTLRALEGSNWLDLEAGLFCLVSIADSLSESSDARLGRLFEQPLFSTISGNADIPVITQRTAVQLVAAFNSFFLRHPELLPQVLPFLLGALAQPSLAQGAATSFASLCSECRKSLTGELASFFEMYEQFLSYPTAEEFTKSRVLEGIAAIVQAQDSDEKRLVGVRQLFQYVAHDAMQAINVTKEGNDPEQGQVLASTTLKCLVFIGRALQASDEDIIDLEADYKPSEYWMNGPGKEIQNQIINFVNYLSQVFPANSDIVESACDVLRAGFKETVPGPFVLPASATIDYVVKTNIQTPRLPYVLGTACSWIASHKHDRSGEFLMQSQRLLRHILNIMQALQTPRNDPEVSVGCIELIQKFVNTNPYIFTTEHSDVLKAMFDFSIECIKSPEPLPKRAAAQLWKDIFELSGNTRNPHQATARDIVNHFGAEVTFALIFNVCGEVDQTSLEHILSPLRRLILSDRNAKSYITNALAVQPLILRVKDDPATQNIVRKFIESVTRNAKSSSAFKESVKSFWQSCKQMQMQLAPPQMHPGHRFAHGLPPGNGY</sequence>
<evidence type="ECO:0000256" key="5">
    <source>
        <dbReference type="ARBA" id="ARBA00023242"/>
    </source>
</evidence>
<dbReference type="GO" id="GO:0005737">
    <property type="term" value="C:cytoplasm"/>
    <property type="evidence" value="ECO:0007669"/>
    <property type="project" value="TreeGrafter"/>
</dbReference>
<keyword evidence="7" id="KW-1185">Reference proteome</keyword>
<accession>A0A6A6WXB7</accession>
<evidence type="ECO:0000313" key="6">
    <source>
        <dbReference type="EMBL" id="KAF2788585.1"/>
    </source>
</evidence>
<keyword evidence="3" id="KW-0813">Transport</keyword>
<dbReference type="PANTHER" id="PTHR12363">
    <property type="entry name" value="TRANSPORTIN 3 AND IMPORTIN 13"/>
    <property type="match status" value="1"/>
</dbReference>
<evidence type="ECO:0008006" key="8">
    <source>
        <dbReference type="Google" id="ProtNLM"/>
    </source>
</evidence>
<name>A0A6A6WXB7_9PLEO</name>
<dbReference type="OrthoDB" id="2016913at2759"/>
<protein>
    <recommendedName>
        <fullName evidence="8">ARM repeat-containing protein</fullName>
    </recommendedName>
</protein>
<keyword evidence="5" id="KW-0539">Nucleus</keyword>
<comment type="subcellular location">
    <subcellularLocation>
        <location evidence="1">Nucleus</location>
    </subcellularLocation>
</comment>
<dbReference type="EMBL" id="MU002203">
    <property type="protein sequence ID" value="KAF2788585.1"/>
    <property type="molecule type" value="Genomic_DNA"/>
</dbReference>
<comment type="similarity">
    <text evidence="2">Belongs to the importin beta family.</text>
</comment>
<organism evidence="6 7">
    <name type="scientific">Melanomma pulvis-pyrius CBS 109.77</name>
    <dbReference type="NCBI Taxonomy" id="1314802"/>
    <lineage>
        <taxon>Eukaryota</taxon>
        <taxon>Fungi</taxon>
        <taxon>Dikarya</taxon>
        <taxon>Ascomycota</taxon>
        <taxon>Pezizomycotina</taxon>
        <taxon>Dothideomycetes</taxon>
        <taxon>Pleosporomycetidae</taxon>
        <taxon>Pleosporales</taxon>
        <taxon>Melanommataceae</taxon>
        <taxon>Melanomma</taxon>
    </lineage>
</organism>
<dbReference type="PANTHER" id="PTHR12363:SF33">
    <property type="entry name" value="IMPORTIN-13"/>
    <property type="match status" value="1"/>
</dbReference>
<dbReference type="InterPro" id="IPR016024">
    <property type="entry name" value="ARM-type_fold"/>
</dbReference>